<dbReference type="InterPro" id="IPR029063">
    <property type="entry name" value="SAM-dependent_MTases_sf"/>
</dbReference>
<dbReference type="Gene3D" id="3.40.50.150">
    <property type="entry name" value="Vaccinia Virus protein VP39"/>
    <property type="match status" value="1"/>
</dbReference>
<proteinExistence type="inferred from homology"/>
<protein>
    <recommendedName>
        <fullName evidence="4">Methyltransferase type 11 domain-containing protein</fullName>
    </recommendedName>
</protein>
<comment type="caution">
    <text evidence="5">The sequence shown here is derived from an EMBL/GenBank/DDBJ whole genome shotgun (WGS) entry which is preliminary data.</text>
</comment>
<evidence type="ECO:0000313" key="5">
    <source>
        <dbReference type="EMBL" id="KAG8558595.1"/>
    </source>
</evidence>
<evidence type="ECO:0000256" key="1">
    <source>
        <dbReference type="ARBA" id="ARBA00008361"/>
    </source>
</evidence>
<dbReference type="SUPFAM" id="SSF53335">
    <property type="entry name" value="S-adenosyl-L-methionine-dependent methyltransferases"/>
    <property type="match status" value="1"/>
</dbReference>
<name>A0AAV7ACN7_ENGPU</name>
<keyword evidence="6" id="KW-1185">Reference proteome</keyword>
<dbReference type="GO" id="GO:0008757">
    <property type="term" value="F:S-adenosylmethionine-dependent methyltransferase activity"/>
    <property type="evidence" value="ECO:0007669"/>
    <property type="project" value="InterPro"/>
</dbReference>
<evidence type="ECO:0000313" key="6">
    <source>
        <dbReference type="Proteomes" id="UP000824782"/>
    </source>
</evidence>
<evidence type="ECO:0000259" key="4">
    <source>
        <dbReference type="Pfam" id="PF08241"/>
    </source>
</evidence>
<dbReference type="CDD" id="cd02440">
    <property type="entry name" value="AdoMet_MTases"/>
    <property type="match status" value="1"/>
</dbReference>
<dbReference type="Proteomes" id="UP000824782">
    <property type="component" value="Unassembled WGS sequence"/>
</dbReference>
<dbReference type="Pfam" id="PF08241">
    <property type="entry name" value="Methyltransf_11"/>
    <property type="match status" value="1"/>
</dbReference>
<sequence length="268" mass="30778">MKPVRWPFKSQSPAVRALGPRTRGLVQTGVGAWRGEGLTDFHMATRLFEEKEHASSYQKYRFSPAQEIQDMIFSYLHEKLNKPYELAVDVGCGTGLSTKILSPHFKKVLGIDISKAQIEEAKNAVKFPNTIFRVSPAEEVPVDDASVDLLTACAAVHWFDIEKLLTEVDRILKPGGCLAFYTYTLNMELHYKYRSEQLTKLFLEVKDFLTNYQNEKMHHVQTGYKEIFDCIPYTDKLRFLDIMEVSSSETEVELWCKHVVLLASKPKY</sequence>
<dbReference type="AlphaFoldDB" id="A0AAV7ACN7"/>
<dbReference type="InterPro" id="IPR051052">
    <property type="entry name" value="Diverse_substrate_MTase"/>
</dbReference>
<evidence type="ECO:0000256" key="3">
    <source>
        <dbReference type="ARBA" id="ARBA00022679"/>
    </source>
</evidence>
<dbReference type="EMBL" id="WNYA01000008">
    <property type="protein sequence ID" value="KAG8558595.1"/>
    <property type="molecule type" value="Genomic_DNA"/>
</dbReference>
<dbReference type="PANTHER" id="PTHR44942">
    <property type="entry name" value="METHYLTRANSF_11 DOMAIN-CONTAINING PROTEIN"/>
    <property type="match status" value="1"/>
</dbReference>
<accession>A0AAV7ACN7</accession>
<dbReference type="InterPro" id="IPR013216">
    <property type="entry name" value="Methyltransf_11"/>
</dbReference>
<organism evidence="5 6">
    <name type="scientific">Engystomops pustulosus</name>
    <name type="common">Tungara frog</name>
    <name type="synonym">Physalaemus pustulosus</name>
    <dbReference type="NCBI Taxonomy" id="76066"/>
    <lineage>
        <taxon>Eukaryota</taxon>
        <taxon>Metazoa</taxon>
        <taxon>Chordata</taxon>
        <taxon>Craniata</taxon>
        <taxon>Vertebrata</taxon>
        <taxon>Euteleostomi</taxon>
        <taxon>Amphibia</taxon>
        <taxon>Batrachia</taxon>
        <taxon>Anura</taxon>
        <taxon>Neobatrachia</taxon>
        <taxon>Hyloidea</taxon>
        <taxon>Leptodactylidae</taxon>
        <taxon>Leiuperinae</taxon>
        <taxon>Engystomops</taxon>
    </lineage>
</organism>
<dbReference type="PANTHER" id="PTHR44942:SF4">
    <property type="entry name" value="METHYLTRANSFERASE TYPE 11 DOMAIN-CONTAINING PROTEIN"/>
    <property type="match status" value="1"/>
</dbReference>
<keyword evidence="3" id="KW-0808">Transferase</keyword>
<feature type="domain" description="Methyltransferase type 11" evidence="4">
    <location>
        <begin position="88"/>
        <end position="180"/>
    </location>
</feature>
<dbReference type="GO" id="GO:0032259">
    <property type="term" value="P:methylation"/>
    <property type="evidence" value="ECO:0007669"/>
    <property type="project" value="UniProtKB-KW"/>
</dbReference>
<gene>
    <name evidence="5" type="ORF">GDO81_017055</name>
</gene>
<comment type="similarity">
    <text evidence="1">Belongs to the methyltransferase superfamily.</text>
</comment>
<keyword evidence="2" id="KW-0489">Methyltransferase</keyword>
<evidence type="ECO:0000256" key="2">
    <source>
        <dbReference type="ARBA" id="ARBA00022603"/>
    </source>
</evidence>
<reference evidence="5" key="1">
    <citation type="thesis" date="2020" institute="ProQuest LLC" country="789 East Eisenhower Parkway, Ann Arbor, MI, USA">
        <title>Comparative Genomics and Chromosome Evolution.</title>
        <authorList>
            <person name="Mudd A.B."/>
        </authorList>
    </citation>
    <scope>NUCLEOTIDE SEQUENCE</scope>
    <source>
        <strain evidence="5">237g6f4</strain>
        <tissue evidence="5">Blood</tissue>
    </source>
</reference>